<dbReference type="SUPFAM" id="SSF51735">
    <property type="entry name" value="NAD(P)-binding Rossmann-fold domains"/>
    <property type="match status" value="1"/>
</dbReference>
<dbReference type="OrthoDB" id="9787219at2"/>
<evidence type="ECO:0000313" key="4">
    <source>
        <dbReference type="EMBL" id="PTE22800.1"/>
    </source>
</evidence>
<dbReference type="AlphaFoldDB" id="A0A2T4JY07"/>
<protein>
    <submittedName>
        <fullName evidence="4">Glyoxylate/hydroxypyruvate reductase A</fullName>
    </submittedName>
</protein>
<reference evidence="4 5" key="1">
    <citation type="submission" date="2018-03" db="EMBL/GenBank/DDBJ databases">
        <title>Cereibacter changlensis.</title>
        <authorList>
            <person name="Meyer T.E."/>
            <person name="Miller S."/>
            <person name="Lodha T."/>
            <person name="Gandham S."/>
            <person name="Chintalapati S."/>
            <person name="Chintalapati V.R."/>
        </authorList>
    </citation>
    <scope>NUCLEOTIDE SEQUENCE [LARGE SCALE GENOMIC DNA]</scope>
    <source>
        <strain evidence="4 5">JA139</strain>
    </source>
</reference>
<dbReference type="GO" id="GO:0016491">
    <property type="term" value="F:oxidoreductase activity"/>
    <property type="evidence" value="ECO:0007669"/>
    <property type="project" value="UniProtKB-KW"/>
</dbReference>
<evidence type="ECO:0000313" key="5">
    <source>
        <dbReference type="Proteomes" id="UP000241010"/>
    </source>
</evidence>
<dbReference type="InterPro" id="IPR006140">
    <property type="entry name" value="D-isomer_DH_NAD-bd"/>
</dbReference>
<dbReference type="CDD" id="cd12164">
    <property type="entry name" value="GDH_like_2"/>
    <property type="match status" value="1"/>
</dbReference>
<evidence type="ECO:0000259" key="3">
    <source>
        <dbReference type="Pfam" id="PF02826"/>
    </source>
</evidence>
<dbReference type="RefSeq" id="WP_107662903.1">
    <property type="nucleotide sequence ID" value="NZ_PZKG01000015.1"/>
</dbReference>
<dbReference type="Proteomes" id="UP000241010">
    <property type="component" value="Unassembled WGS sequence"/>
</dbReference>
<keyword evidence="5" id="KW-1185">Reference proteome</keyword>
<dbReference type="GO" id="GO:0051287">
    <property type="term" value="F:NAD binding"/>
    <property type="evidence" value="ECO:0007669"/>
    <property type="project" value="InterPro"/>
</dbReference>
<evidence type="ECO:0000256" key="2">
    <source>
        <dbReference type="ARBA" id="ARBA00023027"/>
    </source>
</evidence>
<evidence type="ECO:0000256" key="1">
    <source>
        <dbReference type="ARBA" id="ARBA00023002"/>
    </source>
</evidence>
<dbReference type="PANTHER" id="PTHR43333:SF1">
    <property type="entry name" value="D-ISOMER SPECIFIC 2-HYDROXYACID DEHYDROGENASE NAD-BINDING DOMAIN-CONTAINING PROTEIN"/>
    <property type="match status" value="1"/>
</dbReference>
<comment type="caution">
    <text evidence="4">The sequence shown here is derived from an EMBL/GenBank/DDBJ whole genome shotgun (WGS) entry which is preliminary data.</text>
</comment>
<dbReference type="PANTHER" id="PTHR43333">
    <property type="entry name" value="2-HACID_DH_C DOMAIN-CONTAINING PROTEIN"/>
    <property type="match status" value="1"/>
</dbReference>
<dbReference type="InterPro" id="IPR036291">
    <property type="entry name" value="NAD(P)-bd_dom_sf"/>
</dbReference>
<keyword evidence="1" id="KW-0560">Oxidoreductase</keyword>
<dbReference type="EMBL" id="PZKG01000015">
    <property type="protein sequence ID" value="PTE22800.1"/>
    <property type="molecule type" value="Genomic_DNA"/>
</dbReference>
<sequence length="313" mass="33944">MPRIALVTRLSPEAEAHWAGHLARALPGERIGSFRDLSPAERAEVDIAIVANPDPADLAALPNLVWVHSLWAGVERMAAELGQFARPIVRLVDPELARTMAEAALAWTYYLFRDMPAYAAQQRARVWKGLPYKRPERTRVGVLGLGELGASAALRLRDAGFDVHGWSRSPKEIPGVTCHAGEETLGRMLGQVEILVCLLPLTGETRGLLDARRLACLPEGAQIINFARGPILDSAALIEALDSGRIRHAVLDVFEVEPLPEASPFWGHPNVTVLPHISAPTDTETASAIVGAHVADYRATGRIPPSVDLTRGY</sequence>
<keyword evidence="2" id="KW-0520">NAD</keyword>
<gene>
    <name evidence="4" type="ORF">C5F48_05480</name>
</gene>
<feature type="domain" description="D-isomer specific 2-hydroxyacid dehydrogenase NAD-binding" evidence="3">
    <location>
        <begin position="110"/>
        <end position="278"/>
    </location>
</feature>
<accession>A0A2T4JY07</accession>
<keyword evidence="4" id="KW-0670">Pyruvate</keyword>
<organism evidence="4 5">
    <name type="scientific">Cereibacter changlensis JA139</name>
    <dbReference type="NCBI Taxonomy" id="1188249"/>
    <lineage>
        <taxon>Bacteria</taxon>
        <taxon>Pseudomonadati</taxon>
        <taxon>Pseudomonadota</taxon>
        <taxon>Alphaproteobacteria</taxon>
        <taxon>Rhodobacterales</taxon>
        <taxon>Paracoccaceae</taxon>
        <taxon>Cereibacter</taxon>
    </lineage>
</organism>
<dbReference type="Pfam" id="PF02826">
    <property type="entry name" value="2-Hacid_dh_C"/>
    <property type="match status" value="1"/>
</dbReference>
<dbReference type="Gene3D" id="3.40.50.720">
    <property type="entry name" value="NAD(P)-binding Rossmann-like Domain"/>
    <property type="match status" value="2"/>
</dbReference>
<name>A0A2T4JY07_9RHOB</name>
<proteinExistence type="predicted"/>